<accession>A0AA37LS46</accession>
<dbReference type="Pfam" id="PF20639">
    <property type="entry name" value="Rrn6_K-rich"/>
    <property type="match status" value="1"/>
</dbReference>
<sequence>MAEEREETSRLYGPPKITVVPHEGLEDGPPLLHTSRVPGQVWDSQRVQQRWLFNAHPQAFVGSSEVSTFLAEGLSNLLRPDATPTSQPLLAISQMADVTNHTRVVPVPVLAMSAGESGELLRLSKIEETNWQWGENESPTLRTFSIDQHDREETVLWSSDGAPILQIKAALSLVRFEPTRWLLVQKRTSTTILQPEYHKVPVSERPSGIDKAMERPSRIDPKPILTITSEQTGGFAHSDVSFSYWSQKKPPQLAIIDECGYYSVWDIKGRNVVGCANMRPKLRHCGHIQLGVTEQLPDEDSPAFRTEPHGVLWIGSAGPGVDLWDVPTVEDPDTGNDLAALTARSKKLLLWNRAKFEVVDVKNPSFRKSLAILKSDEPDYILDVKSNPLSRSQVFILTSSGLFWIETSSPGTATAKTGSLAILQSFAHLRGSEADTLRLTVHHGGHGSGDEACALYLYSEKSPEVEVYWFSIPEKTGLPQFEHHMMSLNGSPSKLQTICPAPAFLNRTSSATPKGPGADYMSQHVEFRQLFVLGRDLSLSQSLIAISASPALEVVAPDNSREWSRDGRRQAHNKRRKQFLQHFEDTFVVPDGLGDMDELVQRRANRYQELMDIELEKGGQQIQQRWPRSQNFDLFMSRVTVSIKSVIMASEYAKTEGPLSVFDAIQEAAANCLETEGGYIPLHTLHEYETTFEAPPVTREAVAAWDSRFQELLGAQTERIIAQPITRQHLRRGETAAPLADIRDQLEELWSPASLPARAQQSRNVIIAETAEAIARSLFGVAILDANLPTAEGEPPTWSTTLAFANQAEPATQPTNLALTHKTRPSFQPATLLLAHQGRPLPITPYPLLLDPLPFPSSGPLSQSPAASPADTPPPPSTALQRLSMLAEDLNTTDPPARQHSVLSYWPTTRGVGTDGYVSSVLASSTKHMDIINERRQRAESRRRKRRSQLLGPSATAAASSQPYGTQDEWEDSGPATGPESLPPPATQPLPRMAPPVVESSQAPPVVPSSQVIFSSQVPQVMSQPVTGRHAMRSPGKKKKRKSGF</sequence>
<feature type="domain" description="RRN6 K-rich C-terminal" evidence="3">
    <location>
        <begin position="899"/>
        <end position="1045"/>
    </location>
</feature>
<feature type="compositionally biased region" description="Basic residues" evidence="1">
    <location>
        <begin position="1030"/>
        <end position="1045"/>
    </location>
</feature>
<feature type="compositionally biased region" description="Polar residues" evidence="1">
    <location>
        <begin position="1013"/>
        <end position="1026"/>
    </location>
</feature>
<dbReference type="GO" id="GO:0001179">
    <property type="term" value="F:RNA polymerase I general transcription initiation factor binding"/>
    <property type="evidence" value="ECO:0007669"/>
    <property type="project" value="TreeGrafter"/>
</dbReference>
<evidence type="ECO:0000313" key="5">
    <source>
        <dbReference type="EMBL" id="GJC82226.1"/>
    </source>
</evidence>
<feature type="domain" description="RRN6 helical bundle" evidence="4">
    <location>
        <begin position="580"/>
        <end position="778"/>
    </location>
</feature>
<organism evidence="5 6">
    <name type="scientific">Colletotrichum liriopes</name>
    <dbReference type="NCBI Taxonomy" id="708192"/>
    <lineage>
        <taxon>Eukaryota</taxon>
        <taxon>Fungi</taxon>
        <taxon>Dikarya</taxon>
        <taxon>Ascomycota</taxon>
        <taxon>Pezizomycotina</taxon>
        <taxon>Sordariomycetes</taxon>
        <taxon>Hypocreomycetidae</taxon>
        <taxon>Glomerellales</taxon>
        <taxon>Glomerellaceae</taxon>
        <taxon>Colletotrichum</taxon>
        <taxon>Colletotrichum spaethianum species complex</taxon>
    </lineage>
</organism>
<evidence type="ECO:0000259" key="3">
    <source>
        <dbReference type="Pfam" id="PF20639"/>
    </source>
</evidence>
<feature type="region of interest" description="Disordered" evidence="1">
    <location>
        <begin position="934"/>
        <end position="1045"/>
    </location>
</feature>
<dbReference type="GO" id="GO:0070860">
    <property type="term" value="C:RNA polymerase I core factor complex"/>
    <property type="evidence" value="ECO:0007669"/>
    <property type="project" value="TreeGrafter"/>
</dbReference>
<feature type="compositionally biased region" description="Low complexity" evidence="1">
    <location>
        <begin position="995"/>
        <end position="1012"/>
    </location>
</feature>
<dbReference type="InterPro" id="IPR048536">
    <property type="entry name" value="Rrn6_K-rich"/>
</dbReference>
<feature type="domain" description="RRN6 beta-propeller" evidence="2">
    <location>
        <begin position="84"/>
        <end position="481"/>
    </location>
</feature>
<proteinExistence type="predicted"/>
<dbReference type="PANTHER" id="PTHR28221:SF2">
    <property type="entry name" value="RNA POLYMERASE I-SPECIFIC TRANSCRIPTION INITIATION FACTOR RRN6"/>
    <property type="match status" value="1"/>
</dbReference>
<feature type="compositionally biased region" description="Low complexity" evidence="1">
    <location>
        <begin position="854"/>
        <end position="870"/>
    </location>
</feature>
<name>A0AA37LS46_9PEZI</name>
<feature type="compositionally biased region" description="Pro residues" evidence="1">
    <location>
        <begin position="981"/>
        <end position="994"/>
    </location>
</feature>
<reference evidence="5 6" key="1">
    <citation type="submission" date="2021-07" db="EMBL/GenBank/DDBJ databases">
        <title>Genome data of Colletotrichum spaethianum.</title>
        <authorList>
            <person name="Utami Y.D."/>
            <person name="Hiruma K."/>
        </authorList>
    </citation>
    <scope>NUCLEOTIDE SEQUENCE [LARGE SCALE GENOMIC DNA]</scope>
    <source>
        <strain evidence="5 6">MAFF 242679</strain>
    </source>
</reference>
<evidence type="ECO:0000313" key="6">
    <source>
        <dbReference type="Proteomes" id="UP001055172"/>
    </source>
</evidence>
<comment type="caution">
    <text evidence="5">The sequence shown here is derived from an EMBL/GenBank/DDBJ whole genome shotgun (WGS) entry which is preliminary data.</text>
</comment>
<dbReference type="Pfam" id="PF20640">
    <property type="entry name" value="Rrn6_HB"/>
    <property type="match status" value="1"/>
</dbReference>
<dbReference type="PANTHER" id="PTHR28221">
    <property type="entry name" value="RNA POLYMERASE I-SPECIFIC TRANSCRIPTION INITIATION FACTOR RRN6"/>
    <property type="match status" value="1"/>
</dbReference>
<dbReference type="Proteomes" id="UP001055172">
    <property type="component" value="Unassembled WGS sequence"/>
</dbReference>
<feature type="region of interest" description="Disordered" evidence="1">
    <location>
        <begin position="854"/>
        <end position="878"/>
    </location>
</feature>
<dbReference type="GO" id="GO:0042790">
    <property type="term" value="P:nucleolar large rRNA transcription by RNA polymerase I"/>
    <property type="evidence" value="ECO:0007669"/>
    <property type="project" value="TreeGrafter"/>
</dbReference>
<evidence type="ECO:0000259" key="4">
    <source>
        <dbReference type="Pfam" id="PF20640"/>
    </source>
</evidence>
<evidence type="ECO:0000259" key="2">
    <source>
        <dbReference type="Pfam" id="PF10214"/>
    </source>
</evidence>
<dbReference type="GO" id="GO:0001163">
    <property type="term" value="F:RNA polymerase I transcription regulatory region sequence-specific DNA binding"/>
    <property type="evidence" value="ECO:0007669"/>
    <property type="project" value="TreeGrafter"/>
</dbReference>
<dbReference type="InterPro" id="IPR048537">
    <property type="entry name" value="RRN6_HB"/>
</dbReference>
<dbReference type="Pfam" id="PF10214">
    <property type="entry name" value="Rrn6_beta-prop"/>
    <property type="match status" value="1"/>
</dbReference>
<keyword evidence="6" id="KW-1185">Reference proteome</keyword>
<dbReference type="InterPro" id="IPR048535">
    <property type="entry name" value="RRN6_beta-prop"/>
</dbReference>
<dbReference type="EMBL" id="BPPX01000009">
    <property type="protein sequence ID" value="GJC82226.1"/>
    <property type="molecule type" value="Genomic_DNA"/>
</dbReference>
<gene>
    <name evidence="5" type="ORF">ColLi_05064</name>
</gene>
<dbReference type="AlphaFoldDB" id="A0AA37LS46"/>
<protein>
    <submittedName>
        <fullName evidence="5">Uncharacterized protein</fullName>
    </submittedName>
</protein>
<evidence type="ECO:0000256" key="1">
    <source>
        <dbReference type="SAM" id="MobiDB-lite"/>
    </source>
</evidence>
<dbReference type="InterPro" id="IPR019350">
    <property type="entry name" value="RNA_pol_I-sp_TIF_RRN6-like"/>
</dbReference>
<feature type="region of interest" description="Disordered" evidence="1">
    <location>
        <begin position="1"/>
        <end position="20"/>
    </location>
</feature>